<protein>
    <submittedName>
        <fullName evidence="2">Conserved hypothetical membrane protein</fullName>
    </submittedName>
</protein>
<evidence type="ECO:0000256" key="1">
    <source>
        <dbReference type="SAM" id="Phobius"/>
    </source>
</evidence>
<name>Q1YJY5_AURMS</name>
<keyword evidence="1" id="KW-0812">Transmembrane</keyword>
<dbReference type="InterPro" id="IPR026267">
    <property type="entry name" value="YgjV"/>
</dbReference>
<sequence>MIGRSQLELWDFRFIAGQATGFAALVICIMAFASKRDDRLLLLLVFANVAFAVQFFLFGAKVAGAISALIILRILLARRYKGSWPVMATMLAATGLVSWISWERLLDVIPLTAGLLGTIAMFMLDGIPMRLLLAGAALCWVASNVLVGSVGAALAELLVLTTNAVTIWRLSRDRREALA</sequence>
<keyword evidence="1" id="KW-1133">Transmembrane helix</keyword>
<keyword evidence="1" id="KW-0472">Membrane</keyword>
<evidence type="ECO:0000313" key="3">
    <source>
        <dbReference type="Proteomes" id="UP000000321"/>
    </source>
</evidence>
<dbReference type="OrthoDB" id="7356190at2"/>
<dbReference type="AlphaFoldDB" id="Q1YJY5"/>
<organism evidence="2 3">
    <name type="scientific">Aurantimonas manganoxydans (strain ATCC BAA-1229 / DSM 21871 / SI85-9A1)</name>
    <dbReference type="NCBI Taxonomy" id="287752"/>
    <lineage>
        <taxon>Bacteria</taxon>
        <taxon>Pseudomonadati</taxon>
        <taxon>Pseudomonadota</taxon>
        <taxon>Alphaproteobacteria</taxon>
        <taxon>Hyphomicrobiales</taxon>
        <taxon>Aurantimonadaceae</taxon>
        <taxon>Aurantimonas</taxon>
    </lineage>
</organism>
<reference evidence="2 3" key="1">
    <citation type="journal article" date="2008" name="Appl. Environ. Microbiol.">
        <title>Genomic insights into Mn(II) oxidation by the marine alphaproteobacterium Aurantimonas sp. strain SI85-9A1.</title>
        <authorList>
            <person name="Dick G.J."/>
            <person name="Podell S."/>
            <person name="Johnson H.A."/>
            <person name="Rivera-Espinoza Y."/>
            <person name="Bernier-Latmani R."/>
            <person name="McCarthy J.K."/>
            <person name="Torpey J.W."/>
            <person name="Clement B.G."/>
            <person name="Gaasterland T."/>
            <person name="Tebo B.M."/>
        </authorList>
    </citation>
    <scope>NUCLEOTIDE SEQUENCE [LARGE SCALE GENOMIC DNA]</scope>
    <source>
        <strain evidence="2 3">SI85-9A1</strain>
    </source>
</reference>
<feature type="transmembrane region" description="Helical" evidence="1">
    <location>
        <begin position="12"/>
        <end position="34"/>
    </location>
</feature>
<proteinExistence type="predicted"/>
<gene>
    <name evidence="2" type="ORF">SI859A1_00861</name>
</gene>
<evidence type="ECO:0000313" key="2">
    <source>
        <dbReference type="EMBL" id="EAS50738.1"/>
    </source>
</evidence>
<feature type="transmembrane region" description="Helical" evidence="1">
    <location>
        <begin position="108"/>
        <end position="124"/>
    </location>
</feature>
<dbReference type="EMBL" id="AAPJ01000002">
    <property type="protein sequence ID" value="EAS50738.1"/>
    <property type="molecule type" value="Genomic_DNA"/>
</dbReference>
<dbReference type="InterPro" id="IPR019629">
    <property type="entry name" value="Uncharacterised_HI1736/YgjV"/>
</dbReference>
<feature type="transmembrane region" description="Helical" evidence="1">
    <location>
        <begin position="40"/>
        <end position="72"/>
    </location>
</feature>
<keyword evidence="3" id="KW-1185">Reference proteome</keyword>
<dbReference type="BioCyc" id="AURANTIMONAS:SI859A1_00861-MONOMER"/>
<dbReference type="PIRSF" id="PIRSF011443">
    <property type="entry name" value="YgjV"/>
    <property type="match status" value="1"/>
</dbReference>
<accession>Q1YJY5</accession>
<comment type="caution">
    <text evidence="2">The sequence shown here is derived from an EMBL/GenBank/DDBJ whole genome shotgun (WGS) entry which is preliminary data.</text>
</comment>
<dbReference type="RefSeq" id="WP_009208728.1">
    <property type="nucleotide sequence ID" value="NZ_BBWP01000036.1"/>
</dbReference>
<feature type="transmembrane region" description="Helical" evidence="1">
    <location>
        <begin position="84"/>
        <end position="102"/>
    </location>
</feature>
<dbReference type="Pfam" id="PF10688">
    <property type="entry name" value="Imp-YgjV"/>
    <property type="match status" value="1"/>
</dbReference>
<dbReference type="Proteomes" id="UP000000321">
    <property type="component" value="Unassembled WGS sequence"/>
</dbReference>
<dbReference type="HOGENOM" id="CLU_107941_2_0_5"/>